<dbReference type="OMA" id="LECKTIR"/>
<dbReference type="GO" id="GO:0030246">
    <property type="term" value="F:carbohydrate binding"/>
    <property type="evidence" value="ECO:0007669"/>
    <property type="project" value="InterPro"/>
</dbReference>
<sequence length="406" mass="46858">MIIFIVISVVQAFITYDSNVFTKYAYLYPGGGKCISPAQKQDTVYFSGTFERPPKIILSCETFDTEHPKINYTILITDVTTQILFRWQAIDDERIQVINEFNMMTLENKTYLYENVNAEEAFISLINLSYKGPVYFDILFKQTKTDVQVIITTPNDTLSNLTVLGYQVILGTKEAISILDSHIKTTALYTSPQYSIQANSWFITPISGFAYNAADNIRIKRVYTQDSSNIQFSIDAFQSDKQYTPSTHSVISIKYLLTIDYVALECKTIRITQIKERLANFRNSFEVELMETNEVIKDLGTTNFIIDKSLFQIINLKVYARCYPQKKIKSYFNKCNGCSPSQQHYFSHNCYGAINTINFSVKFFPKEQAYQELIIILSNVDCQIYQKLYNQEKSQVKLIEINQLDN</sequence>
<name>A0A8S1UYI0_PAROT</name>
<proteinExistence type="predicted"/>
<gene>
    <name evidence="2" type="ORF">POCTA_138.1.T0540003</name>
</gene>
<organism evidence="2 3">
    <name type="scientific">Paramecium octaurelia</name>
    <dbReference type="NCBI Taxonomy" id="43137"/>
    <lineage>
        <taxon>Eukaryota</taxon>
        <taxon>Sar</taxon>
        <taxon>Alveolata</taxon>
        <taxon>Ciliophora</taxon>
        <taxon>Intramacronucleata</taxon>
        <taxon>Oligohymenophorea</taxon>
        <taxon>Peniculida</taxon>
        <taxon>Parameciidae</taxon>
        <taxon>Paramecium</taxon>
    </lineage>
</organism>
<dbReference type="InterPro" id="IPR019019">
    <property type="entry name" value="H-type_lectin_domain"/>
</dbReference>
<accession>A0A8S1UYI0</accession>
<dbReference type="Pfam" id="PF09458">
    <property type="entry name" value="H_lectin"/>
    <property type="match status" value="1"/>
</dbReference>
<feature type="domain" description="H-type lectin" evidence="1">
    <location>
        <begin position="42"/>
        <end position="82"/>
    </location>
</feature>
<dbReference type="Proteomes" id="UP000683925">
    <property type="component" value="Unassembled WGS sequence"/>
</dbReference>
<evidence type="ECO:0000259" key="1">
    <source>
        <dbReference type="Pfam" id="PF09458"/>
    </source>
</evidence>
<dbReference type="EMBL" id="CAJJDP010000054">
    <property type="protein sequence ID" value="CAD8169554.1"/>
    <property type="molecule type" value="Genomic_DNA"/>
</dbReference>
<keyword evidence="3" id="KW-1185">Reference proteome</keyword>
<dbReference type="AlphaFoldDB" id="A0A8S1UYI0"/>
<reference evidence="2" key="1">
    <citation type="submission" date="2021-01" db="EMBL/GenBank/DDBJ databases">
        <authorList>
            <consortium name="Genoscope - CEA"/>
            <person name="William W."/>
        </authorList>
    </citation>
    <scope>NUCLEOTIDE SEQUENCE</scope>
</reference>
<evidence type="ECO:0000313" key="3">
    <source>
        <dbReference type="Proteomes" id="UP000683925"/>
    </source>
</evidence>
<comment type="caution">
    <text evidence="2">The sequence shown here is derived from an EMBL/GenBank/DDBJ whole genome shotgun (WGS) entry which is preliminary data.</text>
</comment>
<dbReference type="GO" id="GO:0007155">
    <property type="term" value="P:cell adhesion"/>
    <property type="evidence" value="ECO:0007669"/>
    <property type="project" value="InterPro"/>
</dbReference>
<dbReference type="OrthoDB" id="317106at2759"/>
<protein>
    <recommendedName>
        <fullName evidence="1">H-type lectin domain-containing protein</fullName>
    </recommendedName>
</protein>
<evidence type="ECO:0000313" key="2">
    <source>
        <dbReference type="EMBL" id="CAD8169554.1"/>
    </source>
</evidence>